<dbReference type="KEGG" id="dpg:DESPIGER_1829"/>
<keyword evidence="8" id="KW-1185">Reference proteome</keyword>
<dbReference type="SMART" id="SM00487">
    <property type="entry name" value="DEXDc"/>
    <property type="match status" value="1"/>
</dbReference>
<keyword evidence="4" id="KW-0067">ATP-binding</keyword>
<sequence length="703" mass="80996">MDMNIPFVKDQKVVDKNHPSDIAVYTGKSRCTGSIIMIQIRFANGLMKYRPISQILAVNEEALRDPFDLLEQERFEGASHLRQCITYEKLKGSLHDIIYSMEAAQIDFYPYQYKPVIKFINSPSERLLLADEVGLGKTIEATLIWLEMQARYQAKRLLIICPKSLSAKWKIELEEKFLIDAKIVNFEDLKGEIDNTKNYGQGYQFVLIGTYTGLRPPKDLQNELRNPLDQGKSISPKVQLLREIRFWEEDFYPFDLVIFDEAHYMRNSSTTTFSLGECLSASARGILCVSATPLNNKNTDLHSLLRLIDEDFFATQYSFEGLLEANRPTVRAGNALSSHPINKKLLLNSLEMMANSPAAESPYFKRFIEYILELDKCDFSDVALIAKCQDIIEKMNILGNYVNRTRRVQVQKKRPIRVSKVIDLSYTKEEMALYQMILVAVKTYCAKHNTEFHIFRVMTWQLMAASCLPAFVEKINSSSMEPSGSILSEAFGDDDIISESTQLADDFLPKISNLLQYDFIKNDSKFASLLRLLEIENKEKIIIFSFYRGTLNYLKKRLESNGEKIAIIHGGISAEERWKEIEYFRDVAGARILLSSEVGSEGIDLQFCRIIVNYDLPWNPMRVEQRIGRIDRVGQQADRLSIVNFKIENTIEERIFTRLHQKLEKFSNSLGDLDEVIGYEIKQLTMDLLSKNLTEEEENRRIV</sequence>
<dbReference type="PROSITE" id="PS51194">
    <property type="entry name" value="HELICASE_CTER"/>
    <property type="match status" value="1"/>
</dbReference>
<protein>
    <submittedName>
        <fullName evidence="7">Helicase (Snf2/Rad54 family)</fullName>
    </submittedName>
</protein>
<dbReference type="Proteomes" id="UP000186323">
    <property type="component" value="Chromosome I"/>
</dbReference>
<dbReference type="Gene3D" id="3.40.50.300">
    <property type="entry name" value="P-loop containing nucleotide triphosphate hydrolases"/>
    <property type="match status" value="1"/>
</dbReference>
<evidence type="ECO:0000259" key="5">
    <source>
        <dbReference type="PROSITE" id="PS51192"/>
    </source>
</evidence>
<dbReference type="GO" id="GO:0016787">
    <property type="term" value="F:hydrolase activity"/>
    <property type="evidence" value="ECO:0007669"/>
    <property type="project" value="UniProtKB-KW"/>
</dbReference>
<dbReference type="EMBL" id="LT630450">
    <property type="protein sequence ID" value="SFV73658.1"/>
    <property type="molecule type" value="Genomic_DNA"/>
</dbReference>
<evidence type="ECO:0000256" key="3">
    <source>
        <dbReference type="ARBA" id="ARBA00022806"/>
    </source>
</evidence>
<dbReference type="AlphaFoldDB" id="A0A1K1LG31"/>
<dbReference type="GO" id="GO:0004386">
    <property type="term" value="F:helicase activity"/>
    <property type="evidence" value="ECO:0007669"/>
    <property type="project" value="UniProtKB-KW"/>
</dbReference>
<evidence type="ECO:0000256" key="1">
    <source>
        <dbReference type="ARBA" id="ARBA00022741"/>
    </source>
</evidence>
<reference evidence="8" key="1">
    <citation type="submission" date="2016-10" db="EMBL/GenBank/DDBJ databases">
        <authorList>
            <person name="Wegmann U."/>
        </authorList>
    </citation>
    <scope>NUCLEOTIDE SEQUENCE [LARGE SCALE GENOMIC DNA]</scope>
</reference>
<dbReference type="InterPro" id="IPR049730">
    <property type="entry name" value="SNF2/RAD54-like_C"/>
</dbReference>
<dbReference type="InterPro" id="IPR057342">
    <property type="entry name" value="DEXDc_RapA"/>
</dbReference>
<dbReference type="RefSeq" id="WP_083575350.1">
    <property type="nucleotide sequence ID" value="NZ_LT630450.1"/>
</dbReference>
<dbReference type="SUPFAM" id="SSF52540">
    <property type="entry name" value="P-loop containing nucleoside triphosphate hydrolases"/>
    <property type="match status" value="2"/>
</dbReference>
<dbReference type="Gene3D" id="3.40.50.10810">
    <property type="entry name" value="Tandem AAA-ATPase domain"/>
    <property type="match status" value="1"/>
</dbReference>
<evidence type="ECO:0000313" key="7">
    <source>
        <dbReference type="EMBL" id="SFV73658.1"/>
    </source>
</evidence>
<organism evidence="7 8">
    <name type="scientific">Desulfovibrio piger</name>
    <dbReference type="NCBI Taxonomy" id="901"/>
    <lineage>
        <taxon>Bacteria</taxon>
        <taxon>Pseudomonadati</taxon>
        <taxon>Thermodesulfobacteriota</taxon>
        <taxon>Desulfovibrionia</taxon>
        <taxon>Desulfovibrionales</taxon>
        <taxon>Desulfovibrionaceae</taxon>
        <taxon>Desulfovibrio</taxon>
    </lineage>
</organism>
<evidence type="ECO:0000256" key="2">
    <source>
        <dbReference type="ARBA" id="ARBA00022801"/>
    </source>
</evidence>
<dbReference type="InterPro" id="IPR027417">
    <property type="entry name" value="P-loop_NTPase"/>
</dbReference>
<dbReference type="CDD" id="cd18793">
    <property type="entry name" value="SF2_C_SNF"/>
    <property type="match status" value="1"/>
</dbReference>
<accession>A0A1K1LG31</accession>
<dbReference type="OrthoDB" id="18878at2"/>
<dbReference type="PANTHER" id="PTHR45766">
    <property type="entry name" value="DNA ANNEALING HELICASE AND ENDONUCLEASE ZRANB3 FAMILY MEMBER"/>
    <property type="match status" value="1"/>
</dbReference>
<gene>
    <name evidence="7" type="ORF">DESPIGER_1829</name>
</gene>
<dbReference type="GO" id="GO:0005524">
    <property type="term" value="F:ATP binding"/>
    <property type="evidence" value="ECO:0007669"/>
    <property type="project" value="UniProtKB-KW"/>
</dbReference>
<dbReference type="PROSITE" id="PS51192">
    <property type="entry name" value="HELICASE_ATP_BIND_1"/>
    <property type="match status" value="1"/>
</dbReference>
<dbReference type="CDD" id="cd18011">
    <property type="entry name" value="DEXDc_RapA"/>
    <property type="match status" value="1"/>
</dbReference>
<proteinExistence type="predicted"/>
<evidence type="ECO:0000256" key="4">
    <source>
        <dbReference type="ARBA" id="ARBA00022840"/>
    </source>
</evidence>
<dbReference type="Pfam" id="PF00176">
    <property type="entry name" value="SNF2-rel_dom"/>
    <property type="match status" value="1"/>
</dbReference>
<feature type="domain" description="Helicase C-terminal" evidence="6">
    <location>
        <begin position="528"/>
        <end position="674"/>
    </location>
</feature>
<keyword evidence="2" id="KW-0378">Hydrolase</keyword>
<dbReference type="InterPro" id="IPR014001">
    <property type="entry name" value="Helicase_ATP-bd"/>
</dbReference>
<evidence type="ECO:0000259" key="6">
    <source>
        <dbReference type="PROSITE" id="PS51194"/>
    </source>
</evidence>
<dbReference type="InterPro" id="IPR038718">
    <property type="entry name" value="SNF2-like_sf"/>
</dbReference>
<dbReference type="PANTHER" id="PTHR45766:SF6">
    <property type="entry name" value="SWI_SNF-RELATED MATRIX-ASSOCIATED ACTIN-DEPENDENT REGULATOR OF CHROMATIN SUBFAMILY A-LIKE PROTEIN 1"/>
    <property type="match status" value="1"/>
</dbReference>
<evidence type="ECO:0000313" key="8">
    <source>
        <dbReference type="Proteomes" id="UP000186323"/>
    </source>
</evidence>
<keyword evidence="1" id="KW-0547">Nucleotide-binding</keyword>
<dbReference type="Pfam" id="PF00271">
    <property type="entry name" value="Helicase_C"/>
    <property type="match status" value="1"/>
</dbReference>
<dbReference type="SMART" id="SM00490">
    <property type="entry name" value="HELICc"/>
    <property type="match status" value="1"/>
</dbReference>
<keyword evidence="3 7" id="KW-0347">Helicase</keyword>
<feature type="domain" description="Helicase ATP-binding" evidence="5">
    <location>
        <begin position="118"/>
        <end position="311"/>
    </location>
</feature>
<dbReference type="InterPro" id="IPR000330">
    <property type="entry name" value="SNF2_N"/>
</dbReference>
<name>A0A1K1LG31_9BACT</name>
<dbReference type="InterPro" id="IPR001650">
    <property type="entry name" value="Helicase_C-like"/>
</dbReference>